<accession>A0ABS2GKV7</accession>
<organism evidence="1 2">
    <name type="scientific">Hydrogenoanaerobacterium saccharovorans</name>
    <dbReference type="NCBI Taxonomy" id="474960"/>
    <lineage>
        <taxon>Bacteria</taxon>
        <taxon>Bacillati</taxon>
        <taxon>Bacillota</taxon>
        <taxon>Clostridia</taxon>
        <taxon>Eubacteriales</taxon>
        <taxon>Oscillospiraceae</taxon>
        <taxon>Hydrogenoanaerobacterium</taxon>
    </lineage>
</organism>
<dbReference type="RefSeq" id="WP_177504112.1">
    <property type="nucleotide sequence ID" value="NZ_JACSNR010000002.1"/>
</dbReference>
<reference evidence="1 2" key="1">
    <citation type="journal article" date="2021" name="Sci. Rep.">
        <title>The distribution of antibiotic resistance genes in chicken gut microbiota commensals.</title>
        <authorList>
            <person name="Juricova H."/>
            <person name="Matiasovicova J."/>
            <person name="Kubasova T."/>
            <person name="Cejkova D."/>
            <person name="Rychlik I."/>
        </authorList>
    </citation>
    <scope>NUCLEOTIDE SEQUENCE [LARGE SCALE GENOMIC DNA]</scope>
    <source>
        <strain evidence="1 2">An564</strain>
    </source>
</reference>
<proteinExistence type="predicted"/>
<name>A0ABS2GKV7_9FIRM</name>
<keyword evidence="2" id="KW-1185">Reference proteome</keyword>
<comment type="caution">
    <text evidence="1">The sequence shown here is derived from an EMBL/GenBank/DDBJ whole genome shotgun (WGS) entry which is preliminary data.</text>
</comment>
<dbReference type="EMBL" id="JACSNR010000002">
    <property type="protein sequence ID" value="MBM6922746.1"/>
    <property type="molecule type" value="Genomic_DNA"/>
</dbReference>
<sequence>MSETKAAELRTYTYEELAGHDVYELAHSGWTGEVYWSEDSLYLTDDDDGLPMLLPLFYEGPIPDFRWDAPNCISLYDWAEIRQEALDKDAACFERLFREIDAWLTEEDRQAGCFWILGI</sequence>
<gene>
    <name evidence="1" type="ORF">H9X81_03435</name>
</gene>
<dbReference type="Proteomes" id="UP000724149">
    <property type="component" value="Unassembled WGS sequence"/>
</dbReference>
<evidence type="ECO:0000313" key="1">
    <source>
        <dbReference type="EMBL" id="MBM6922746.1"/>
    </source>
</evidence>
<protein>
    <submittedName>
        <fullName evidence="1">Uncharacterized protein</fullName>
    </submittedName>
</protein>
<evidence type="ECO:0000313" key="2">
    <source>
        <dbReference type="Proteomes" id="UP000724149"/>
    </source>
</evidence>